<keyword evidence="3" id="KW-1185">Reference proteome</keyword>
<dbReference type="InterPro" id="IPR007278">
    <property type="entry name" value="DUF397"/>
</dbReference>
<evidence type="ECO:0000259" key="1">
    <source>
        <dbReference type="Pfam" id="PF04149"/>
    </source>
</evidence>
<dbReference type="RefSeq" id="WP_329078173.1">
    <property type="nucleotide sequence ID" value="NZ_CP109495.1"/>
</dbReference>
<dbReference type="Pfam" id="PF04149">
    <property type="entry name" value="DUF397"/>
    <property type="match status" value="1"/>
</dbReference>
<sequence>MTTTADALPSADWFKSSYSNDDNGACVEGAQLPDGTMAVRDSKNPGPAFILTGSAWTAFIGALTNRELS</sequence>
<organism evidence="2 3">
    <name type="scientific">Streptomyces niveus</name>
    <name type="common">Streptomyces spheroides</name>
    <dbReference type="NCBI Taxonomy" id="193462"/>
    <lineage>
        <taxon>Bacteria</taxon>
        <taxon>Bacillati</taxon>
        <taxon>Actinomycetota</taxon>
        <taxon>Actinomycetes</taxon>
        <taxon>Kitasatosporales</taxon>
        <taxon>Streptomycetaceae</taxon>
        <taxon>Streptomyces</taxon>
    </lineage>
</organism>
<evidence type="ECO:0000313" key="2">
    <source>
        <dbReference type="EMBL" id="WUX54536.1"/>
    </source>
</evidence>
<evidence type="ECO:0000313" key="3">
    <source>
        <dbReference type="Proteomes" id="UP001432209"/>
    </source>
</evidence>
<dbReference type="EMBL" id="CP109495">
    <property type="protein sequence ID" value="WUX54536.1"/>
    <property type="molecule type" value="Genomic_DNA"/>
</dbReference>
<protein>
    <submittedName>
        <fullName evidence="2">DUF397 domain-containing protein</fullName>
    </submittedName>
</protein>
<gene>
    <name evidence="2" type="ORF">OG442_24945</name>
</gene>
<accession>A0ABZ2A7B7</accession>
<name>A0ABZ2A7B7_STRNV</name>
<reference evidence="2" key="1">
    <citation type="submission" date="2022-10" db="EMBL/GenBank/DDBJ databases">
        <title>The complete genomes of actinobacterial strains from the NBC collection.</title>
        <authorList>
            <person name="Joergensen T.S."/>
            <person name="Alvarez Arevalo M."/>
            <person name="Sterndorff E.B."/>
            <person name="Faurdal D."/>
            <person name="Vuksanovic O."/>
            <person name="Mourched A.-S."/>
            <person name="Charusanti P."/>
            <person name="Shaw S."/>
            <person name="Blin K."/>
            <person name="Weber T."/>
        </authorList>
    </citation>
    <scope>NUCLEOTIDE SEQUENCE</scope>
    <source>
        <strain evidence="2">NBC_01432</strain>
    </source>
</reference>
<feature type="domain" description="DUF397" evidence="1">
    <location>
        <begin position="11"/>
        <end position="63"/>
    </location>
</feature>
<dbReference type="Proteomes" id="UP001432209">
    <property type="component" value="Chromosome"/>
</dbReference>
<proteinExistence type="predicted"/>